<protein>
    <submittedName>
        <fullName evidence="7">Sugar transport protein</fullName>
    </submittedName>
</protein>
<evidence type="ECO:0000256" key="2">
    <source>
        <dbReference type="ARBA" id="ARBA00022692"/>
    </source>
</evidence>
<dbReference type="InterPro" id="IPR020846">
    <property type="entry name" value="MFS_dom"/>
</dbReference>
<name>A0A2S4MDN0_9BURK</name>
<sequence length="84" mass="9147">MMSSSFGFNGIGTFFLGWLPDKFGCRSVFTFSLLWCSVGSIVMALQHSSNGLILRRFVTSIGVGVEIGAFGPRMNGLSLDEFSR</sequence>
<accession>A0A2S4MDN0</accession>
<keyword evidence="2 5" id="KW-0812">Transmembrane</keyword>
<keyword evidence="3 5" id="KW-1133">Transmembrane helix</keyword>
<comment type="subcellular location">
    <subcellularLocation>
        <location evidence="1">Membrane</location>
    </subcellularLocation>
</comment>
<dbReference type="Proteomes" id="UP000237381">
    <property type="component" value="Unassembled WGS sequence"/>
</dbReference>
<evidence type="ECO:0000313" key="7">
    <source>
        <dbReference type="EMBL" id="POR52842.1"/>
    </source>
</evidence>
<reference evidence="7 8" key="1">
    <citation type="submission" date="2018-01" db="EMBL/GenBank/DDBJ databases">
        <title>Genomic Encyclopedia of Type Strains, Phase III (KMG-III): the genomes of soil and plant-associated and newly described type strains.</title>
        <authorList>
            <person name="Whitman W."/>
        </authorList>
    </citation>
    <scope>NUCLEOTIDE SEQUENCE [LARGE SCALE GENOMIC DNA]</scope>
    <source>
        <strain evidence="7 8">JCM 18070</strain>
    </source>
</reference>
<dbReference type="EMBL" id="PQGA01000004">
    <property type="protein sequence ID" value="POR52842.1"/>
    <property type="molecule type" value="Genomic_DNA"/>
</dbReference>
<dbReference type="AlphaFoldDB" id="A0A2S4MDN0"/>
<keyword evidence="4 5" id="KW-0472">Membrane</keyword>
<feature type="domain" description="Major facilitator superfamily (MFS) profile" evidence="6">
    <location>
        <begin position="1"/>
        <end position="84"/>
    </location>
</feature>
<dbReference type="SUPFAM" id="SSF103473">
    <property type="entry name" value="MFS general substrate transporter"/>
    <property type="match status" value="1"/>
</dbReference>
<evidence type="ECO:0000256" key="5">
    <source>
        <dbReference type="SAM" id="Phobius"/>
    </source>
</evidence>
<evidence type="ECO:0000256" key="4">
    <source>
        <dbReference type="ARBA" id="ARBA00023136"/>
    </source>
</evidence>
<evidence type="ECO:0000256" key="3">
    <source>
        <dbReference type="ARBA" id="ARBA00022989"/>
    </source>
</evidence>
<dbReference type="Gene3D" id="1.20.1250.20">
    <property type="entry name" value="MFS general substrate transporter like domains"/>
    <property type="match status" value="1"/>
</dbReference>
<proteinExistence type="predicted"/>
<dbReference type="Pfam" id="PF00083">
    <property type="entry name" value="Sugar_tr"/>
    <property type="match status" value="1"/>
</dbReference>
<feature type="transmembrane region" description="Helical" evidence="5">
    <location>
        <begin position="28"/>
        <end position="46"/>
    </location>
</feature>
<dbReference type="InterPro" id="IPR005828">
    <property type="entry name" value="MFS_sugar_transport-like"/>
</dbReference>
<evidence type="ECO:0000259" key="6">
    <source>
        <dbReference type="PROSITE" id="PS50850"/>
    </source>
</evidence>
<evidence type="ECO:0000313" key="8">
    <source>
        <dbReference type="Proteomes" id="UP000237381"/>
    </source>
</evidence>
<dbReference type="OrthoDB" id="272777at2"/>
<dbReference type="InterPro" id="IPR036259">
    <property type="entry name" value="MFS_trans_sf"/>
</dbReference>
<gene>
    <name evidence="7" type="ORF">B0G62_104139</name>
</gene>
<comment type="caution">
    <text evidence="7">The sequence shown here is derived from an EMBL/GenBank/DDBJ whole genome shotgun (WGS) entry which is preliminary data.</text>
</comment>
<keyword evidence="7" id="KW-0813">Transport</keyword>
<dbReference type="PROSITE" id="PS50850">
    <property type="entry name" value="MFS"/>
    <property type="match status" value="1"/>
</dbReference>
<organism evidence="7 8">
    <name type="scientific">Paraburkholderia eburnea</name>
    <dbReference type="NCBI Taxonomy" id="1189126"/>
    <lineage>
        <taxon>Bacteria</taxon>
        <taxon>Pseudomonadati</taxon>
        <taxon>Pseudomonadota</taxon>
        <taxon>Betaproteobacteria</taxon>
        <taxon>Burkholderiales</taxon>
        <taxon>Burkholderiaceae</taxon>
        <taxon>Paraburkholderia</taxon>
    </lineage>
</organism>
<dbReference type="GO" id="GO:0016020">
    <property type="term" value="C:membrane"/>
    <property type="evidence" value="ECO:0007669"/>
    <property type="project" value="UniProtKB-SubCell"/>
</dbReference>
<keyword evidence="8" id="KW-1185">Reference proteome</keyword>
<evidence type="ECO:0000256" key="1">
    <source>
        <dbReference type="ARBA" id="ARBA00004370"/>
    </source>
</evidence>
<dbReference type="GO" id="GO:0022857">
    <property type="term" value="F:transmembrane transporter activity"/>
    <property type="evidence" value="ECO:0007669"/>
    <property type="project" value="InterPro"/>
</dbReference>
<keyword evidence="7" id="KW-0762">Sugar transport</keyword>